<keyword evidence="3" id="KW-1185">Reference proteome</keyword>
<dbReference type="Gene3D" id="1.10.1200.10">
    <property type="entry name" value="ACP-like"/>
    <property type="match status" value="1"/>
</dbReference>
<proteinExistence type="predicted"/>
<feature type="domain" description="Carrier" evidence="1">
    <location>
        <begin position="1"/>
        <end position="85"/>
    </location>
</feature>
<gene>
    <name evidence="2" type="ORF">SAMN05661091_2857</name>
</gene>
<evidence type="ECO:0000259" key="1">
    <source>
        <dbReference type="PROSITE" id="PS50075"/>
    </source>
</evidence>
<dbReference type="RefSeq" id="WP_208919797.1">
    <property type="nucleotide sequence ID" value="NZ_LT840184.1"/>
</dbReference>
<evidence type="ECO:0000313" key="2">
    <source>
        <dbReference type="EMBL" id="SMF85065.1"/>
    </source>
</evidence>
<sequence length="89" mass="10304">MTIETKDELKKRVMDLLKDNVDDPNLLEQCDPDDDLSSLGINSLTFIKLVIATEMEFGVSWSDEDLDFRNFSTINQIMNYISLNQNEEQ</sequence>
<evidence type="ECO:0000313" key="3">
    <source>
        <dbReference type="Proteomes" id="UP000192940"/>
    </source>
</evidence>
<reference evidence="2 3" key="1">
    <citation type="submission" date="2017-04" db="EMBL/GenBank/DDBJ databases">
        <authorList>
            <person name="Afonso C.L."/>
            <person name="Miller P.J."/>
            <person name="Scott M.A."/>
            <person name="Spackman E."/>
            <person name="Goraichik I."/>
            <person name="Dimitrov K.M."/>
            <person name="Suarez D.L."/>
            <person name="Swayne D.E."/>
        </authorList>
    </citation>
    <scope>NUCLEOTIDE SEQUENCE [LARGE SCALE GENOMIC DNA]</scope>
    <source>
        <strain evidence="2 3">N3/975</strain>
    </source>
</reference>
<name>A0A1X7HEN4_9BACL</name>
<accession>A0A1X7HEN4</accession>
<dbReference type="AlphaFoldDB" id="A0A1X7HEN4"/>
<organism evidence="2 3">
    <name type="scientific">Paenibacillus uliginis N3/975</name>
    <dbReference type="NCBI Taxonomy" id="1313296"/>
    <lineage>
        <taxon>Bacteria</taxon>
        <taxon>Bacillati</taxon>
        <taxon>Bacillota</taxon>
        <taxon>Bacilli</taxon>
        <taxon>Bacillales</taxon>
        <taxon>Paenibacillaceae</taxon>
        <taxon>Paenibacillus</taxon>
    </lineage>
</organism>
<dbReference type="PROSITE" id="PS50075">
    <property type="entry name" value="CARRIER"/>
    <property type="match status" value="1"/>
</dbReference>
<protein>
    <submittedName>
        <fullName evidence="2">Acyl carrier protein</fullName>
    </submittedName>
</protein>
<dbReference type="InterPro" id="IPR009081">
    <property type="entry name" value="PP-bd_ACP"/>
</dbReference>
<dbReference type="EMBL" id="LT840184">
    <property type="protein sequence ID" value="SMF85065.1"/>
    <property type="molecule type" value="Genomic_DNA"/>
</dbReference>
<dbReference type="Pfam" id="PF00550">
    <property type="entry name" value="PP-binding"/>
    <property type="match status" value="1"/>
</dbReference>
<dbReference type="STRING" id="1313296.SAMN05661091_2857"/>
<dbReference type="InterPro" id="IPR036736">
    <property type="entry name" value="ACP-like_sf"/>
</dbReference>
<dbReference type="SUPFAM" id="SSF47336">
    <property type="entry name" value="ACP-like"/>
    <property type="match status" value="1"/>
</dbReference>
<dbReference type="Proteomes" id="UP000192940">
    <property type="component" value="Chromosome I"/>
</dbReference>